<comment type="similarity">
    <text evidence="3">Belongs to the metallophosphoesterase superfamily. CPPED1 family.</text>
</comment>
<evidence type="ECO:0000256" key="1">
    <source>
        <dbReference type="ARBA" id="ARBA00001968"/>
    </source>
</evidence>
<sequence>MSPRVSSLNTIFFNCSLEKDWKGPFYFIQGADPQFGLMKAWKVGDHDNSGDEWQEEIKLTEQAVQAINKLTLKPKFFVLCGDLIHAMPGSPLCEEQIFDLKHVLEDIDPKIPLVFVSGNHDIGNSPTPESIAEYCKNWGDDYFSFWVGGVLFLVLNSQFFQDASNCLELKEAHDLWLDNQLAAAEQLKIKNVIVFQHIPAFLQSAEEENDYFNLEKSKRLDLLQKFEKGGVKAIFSGHYHRNAGGKFNDLDMVVTSAIGCQLGEDKHGVRVVVVTEDKIHHKYISLDELSDLTVKEMISSYLEVNDESPCLFY</sequence>
<dbReference type="EMBL" id="BEZZ01000491">
    <property type="protein sequence ID" value="GCC33170.1"/>
    <property type="molecule type" value="Genomic_DNA"/>
</dbReference>
<keyword evidence="7" id="KW-0479">Metal-binding</keyword>
<keyword evidence="8" id="KW-0378">Hydrolase</keyword>
<evidence type="ECO:0000256" key="5">
    <source>
        <dbReference type="ARBA" id="ARBA00013356"/>
    </source>
</evidence>
<evidence type="ECO:0000256" key="11">
    <source>
        <dbReference type="ARBA" id="ARBA00048336"/>
    </source>
</evidence>
<gene>
    <name evidence="13" type="ORF">chiPu_0011638</name>
</gene>
<dbReference type="OrthoDB" id="45007at2759"/>
<dbReference type="Gene3D" id="3.60.21.10">
    <property type="match status" value="1"/>
</dbReference>
<dbReference type="AlphaFoldDB" id="A0A401SRZ3"/>
<name>A0A401SRZ3_CHIPU</name>
<evidence type="ECO:0000256" key="2">
    <source>
        <dbReference type="ARBA" id="ARBA00004496"/>
    </source>
</evidence>
<evidence type="ECO:0000256" key="7">
    <source>
        <dbReference type="ARBA" id="ARBA00022723"/>
    </source>
</evidence>
<evidence type="ECO:0000256" key="6">
    <source>
        <dbReference type="ARBA" id="ARBA00022490"/>
    </source>
</evidence>
<evidence type="ECO:0000256" key="9">
    <source>
        <dbReference type="ARBA" id="ARBA00032900"/>
    </source>
</evidence>
<comment type="catalytic activity">
    <reaction evidence="10">
        <text>O-phospho-L-seryl-[protein] + H2O = L-seryl-[protein] + phosphate</text>
        <dbReference type="Rhea" id="RHEA:20629"/>
        <dbReference type="Rhea" id="RHEA-COMP:9863"/>
        <dbReference type="Rhea" id="RHEA-COMP:11604"/>
        <dbReference type="ChEBI" id="CHEBI:15377"/>
        <dbReference type="ChEBI" id="CHEBI:29999"/>
        <dbReference type="ChEBI" id="CHEBI:43474"/>
        <dbReference type="ChEBI" id="CHEBI:83421"/>
        <dbReference type="EC" id="3.1.3.16"/>
    </reaction>
</comment>
<evidence type="ECO:0000256" key="4">
    <source>
        <dbReference type="ARBA" id="ARBA00013081"/>
    </source>
</evidence>
<dbReference type="STRING" id="137246.A0A401SRZ3"/>
<organism evidence="13 14">
    <name type="scientific">Chiloscyllium punctatum</name>
    <name type="common">Brownbanded bambooshark</name>
    <name type="synonym">Hemiscyllium punctatum</name>
    <dbReference type="NCBI Taxonomy" id="137246"/>
    <lineage>
        <taxon>Eukaryota</taxon>
        <taxon>Metazoa</taxon>
        <taxon>Chordata</taxon>
        <taxon>Craniata</taxon>
        <taxon>Vertebrata</taxon>
        <taxon>Chondrichthyes</taxon>
        <taxon>Elasmobranchii</taxon>
        <taxon>Galeomorphii</taxon>
        <taxon>Galeoidea</taxon>
        <taxon>Orectolobiformes</taxon>
        <taxon>Hemiscylliidae</taxon>
        <taxon>Chiloscyllium</taxon>
    </lineage>
</organism>
<proteinExistence type="inferred from homology"/>
<keyword evidence="6" id="KW-0963">Cytoplasm</keyword>
<dbReference type="GO" id="GO:0046872">
    <property type="term" value="F:metal ion binding"/>
    <property type="evidence" value="ECO:0007669"/>
    <property type="project" value="UniProtKB-KW"/>
</dbReference>
<dbReference type="InterPro" id="IPR041867">
    <property type="entry name" value="MPP_CSTP1"/>
</dbReference>
<dbReference type="CDD" id="cd07395">
    <property type="entry name" value="MPP_CSTP1"/>
    <property type="match status" value="1"/>
</dbReference>
<dbReference type="PANTHER" id="PTHR43143:SF1">
    <property type="entry name" value="SERINE_THREONINE-PROTEIN PHOSPHATASE CPPED1"/>
    <property type="match status" value="1"/>
</dbReference>
<dbReference type="SUPFAM" id="SSF56300">
    <property type="entry name" value="Metallo-dependent phosphatases"/>
    <property type="match status" value="1"/>
</dbReference>
<evidence type="ECO:0000256" key="10">
    <source>
        <dbReference type="ARBA" id="ARBA00047761"/>
    </source>
</evidence>
<dbReference type="Proteomes" id="UP000287033">
    <property type="component" value="Unassembled WGS sequence"/>
</dbReference>
<dbReference type="GO" id="GO:0004722">
    <property type="term" value="F:protein serine/threonine phosphatase activity"/>
    <property type="evidence" value="ECO:0007669"/>
    <property type="project" value="UniProtKB-EC"/>
</dbReference>
<comment type="cofactor">
    <cofactor evidence="1">
        <name>a divalent metal cation</name>
        <dbReference type="ChEBI" id="CHEBI:60240"/>
    </cofactor>
</comment>
<comment type="caution">
    <text evidence="13">The sequence shown here is derived from an EMBL/GenBank/DDBJ whole genome shotgun (WGS) entry which is preliminary data.</text>
</comment>
<evidence type="ECO:0000313" key="14">
    <source>
        <dbReference type="Proteomes" id="UP000287033"/>
    </source>
</evidence>
<dbReference type="InterPro" id="IPR004843">
    <property type="entry name" value="Calcineurin-like_PHP"/>
</dbReference>
<protein>
    <recommendedName>
        <fullName evidence="5">Serine/threonine-protein phosphatase CPPED1</fullName>
        <ecNumber evidence="4">3.1.3.16</ecNumber>
    </recommendedName>
    <alternativeName>
        <fullName evidence="9">Calcineurin-like phosphoesterase domain-containing protein 1</fullName>
    </alternativeName>
</protein>
<feature type="domain" description="Calcineurin-like phosphoesterase" evidence="12">
    <location>
        <begin position="62"/>
        <end position="241"/>
    </location>
</feature>
<comment type="catalytic activity">
    <reaction evidence="11">
        <text>O-phospho-L-threonyl-[protein] + H2O = L-threonyl-[protein] + phosphate</text>
        <dbReference type="Rhea" id="RHEA:47004"/>
        <dbReference type="Rhea" id="RHEA-COMP:11060"/>
        <dbReference type="Rhea" id="RHEA-COMP:11605"/>
        <dbReference type="ChEBI" id="CHEBI:15377"/>
        <dbReference type="ChEBI" id="CHEBI:30013"/>
        <dbReference type="ChEBI" id="CHEBI:43474"/>
        <dbReference type="ChEBI" id="CHEBI:61977"/>
        <dbReference type="EC" id="3.1.3.16"/>
    </reaction>
</comment>
<accession>A0A401SRZ3</accession>
<dbReference type="InterPro" id="IPR029052">
    <property type="entry name" value="Metallo-depent_PP-like"/>
</dbReference>
<dbReference type="OMA" id="NEPTHET"/>
<dbReference type="GO" id="GO:0005737">
    <property type="term" value="C:cytoplasm"/>
    <property type="evidence" value="ECO:0007669"/>
    <property type="project" value="UniProtKB-SubCell"/>
</dbReference>
<evidence type="ECO:0000259" key="12">
    <source>
        <dbReference type="Pfam" id="PF00149"/>
    </source>
</evidence>
<dbReference type="EC" id="3.1.3.16" evidence="4"/>
<dbReference type="InterPro" id="IPR051918">
    <property type="entry name" value="STPP_CPPED1"/>
</dbReference>
<evidence type="ECO:0000256" key="3">
    <source>
        <dbReference type="ARBA" id="ARBA00010567"/>
    </source>
</evidence>
<keyword evidence="14" id="KW-1185">Reference proteome</keyword>
<comment type="subcellular location">
    <subcellularLocation>
        <location evidence="2">Cytoplasm</location>
    </subcellularLocation>
</comment>
<evidence type="ECO:0000256" key="8">
    <source>
        <dbReference type="ARBA" id="ARBA00022801"/>
    </source>
</evidence>
<evidence type="ECO:0000313" key="13">
    <source>
        <dbReference type="EMBL" id="GCC33170.1"/>
    </source>
</evidence>
<dbReference type="PANTHER" id="PTHR43143">
    <property type="entry name" value="METALLOPHOSPHOESTERASE, CALCINEURIN SUPERFAMILY"/>
    <property type="match status" value="1"/>
</dbReference>
<dbReference type="Pfam" id="PF00149">
    <property type="entry name" value="Metallophos"/>
    <property type="match status" value="1"/>
</dbReference>
<reference evidence="13 14" key="1">
    <citation type="journal article" date="2018" name="Nat. Ecol. Evol.">
        <title>Shark genomes provide insights into elasmobranch evolution and the origin of vertebrates.</title>
        <authorList>
            <person name="Hara Y"/>
            <person name="Yamaguchi K"/>
            <person name="Onimaru K"/>
            <person name="Kadota M"/>
            <person name="Koyanagi M"/>
            <person name="Keeley SD"/>
            <person name="Tatsumi K"/>
            <person name="Tanaka K"/>
            <person name="Motone F"/>
            <person name="Kageyama Y"/>
            <person name="Nozu R"/>
            <person name="Adachi N"/>
            <person name="Nishimura O"/>
            <person name="Nakagawa R"/>
            <person name="Tanegashima C"/>
            <person name="Kiyatake I"/>
            <person name="Matsumoto R"/>
            <person name="Murakumo K"/>
            <person name="Nishida K"/>
            <person name="Terakita A"/>
            <person name="Kuratani S"/>
            <person name="Sato K"/>
            <person name="Hyodo S Kuraku.S."/>
        </authorList>
    </citation>
    <scope>NUCLEOTIDE SEQUENCE [LARGE SCALE GENOMIC DNA]</scope>
</reference>